<dbReference type="AlphaFoldDB" id="A0A9P9AXG2"/>
<dbReference type="EMBL" id="JAGPYM010000003">
    <property type="protein sequence ID" value="KAH6897249.1"/>
    <property type="molecule type" value="Genomic_DNA"/>
</dbReference>
<sequence length="251" mass="26939">MGKDESTSTSSPPFSDLSEPSTVFCFLRFLSSSEILTDRVIRTITQFHSTAPHSILPRRIIILLISSSRAKPEAKTGAKISSQEPVMTDISHTTCSNPPSVPPSFLVSDWQCGSATFTLLPLPSQPHRAEADRGGFALAFLPGTRSKMLRISLSVKLFKAKTASLSSSAHVGVPEFGQQPGGGRGSCTDDEVVSASSVNQRGDSLAKGVRRVRPTTEKQSPTPVWIYKVSPMPGDVDDQVSTRLAPKETSP</sequence>
<dbReference type="Proteomes" id="UP000777438">
    <property type="component" value="Unassembled WGS sequence"/>
</dbReference>
<feature type="region of interest" description="Disordered" evidence="1">
    <location>
        <begin position="175"/>
        <end position="251"/>
    </location>
</feature>
<name>A0A9P9AXG2_9HYPO</name>
<organism evidence="2 3">
    <name type="scientific">Thelonectria olida</name>
    <dbReference type="NCBI Taxonomy" id="1576542"/>
    <lineage>
        <taxon>Eukaryota</taxon>
        <taxon>Fungi</taxon>
        <taxon>Dikarya</taxon>
        <taxon>Ascomycota</taxon>
        <taxon>Pezizomycotina</taxon>
        <taxon>Sordariomycetes</taxon>
        <taxon>Hypocreomycetidae</taxon>
        <taxon>Hypocreales</taxon>
        <taxon>Nectriaceae</taxon>
        <taxon>Thelonectria</taxon>
    </lineage>
</organism>
<protein>
    <submittedName>
        <fullName evidence="2">Uncharacterized protein</fullName>
    </submittedName>
</protein>
<reference evidence="2 3" key="1">
    <citation type="journal article" date="2021" name="Nat. Commun.">
        <title>Genetic determinants of endophytism in the Arabidopsis root mycobiome.</title>
        <authorList>
            <person name="Mesny F."/>
            <person name="Miyauchi S."/>
            <person name="Thiergart T."/>
            <person name="Pickel B."/>
            <person name="Atanasova L."/>
            <person name="Karlsson M."/>
            <person name="Huettel B."/>
            <person name="Barry K.W."/>
            <person name="Haridas S."/>
            <person name="Chen C."/>
            <person name="Bauer D."/>
            <person name="Andreopoulos W."/>
            <person name="Pangilinan J."/>
            <person name="LaButti K."/>
            <person name="Riley R."/>
            <person name="Lipzen A."/>
            <person name="Clum A."/>
            <person name="Drula E."/>
            <person name="Henrissat B."/>
            <person name="Kohler A."/>
            <person name="Grigoriev I.V."/>
            <person name="Martin F.M."/>
            <person name="Hacquard S."/>
        </authorList>
    </citation>
    <scope>NUCLEOTIDE SEQUENCE [LARGE SCALE GENOMIC DNA]</scope>
    <source>
        <strain evidence="2 3">MPI-CAGE-CH-0241</strain>
    </source>
</reference>
<evidence type="ECO:0000256" key="1">
    <source>
        <dbReference type="SAM" id="MobiDB-lite"/>
    </source>
</evidence>
<gene>
    <name evidence="2" type="ORF">B0T10DRAFT_455116</name>
</gene>
<keyword evidence="3" id="KW-1185">Reference proteome</keyword>
<accession>A0A9P9AXG2</accession>
<comment type="caution">
    <text evidence="2">The sequence shown here is derived from an EMBL/GenBank/DDBJ whole genome shotgun (WGS) entry which is preliminary data.</text>
</comment>
<evidence type="ECO:0000313" key="2">
    <source>
        <dbReference type="EMBL" id="KAH6897249.1"/>
    </source>
</evidence>
<proteinExistence type="predicted"/>
<evidence type="ECO:0000313" key="3">
    <source>
        <dbReference type="Proteomes" id="UP000777438"/>
    </source>
</evidence>